<dbReference type="InterPro" id="IPR001296">
    <property type="entry name" value="Glyco_trans_1"/>
</dbReference>
<dbReference type="SUPFAM" id="SSF53756">
    <property type="entry name" value="UDP-Glycosyltransferase/glycogen phosphorylase"/>
    <property type="match status" value="1"/>
</dbReference>
<evidence type="ECO:0008006" key="7">
    <source>
        <dbReference type="Google" id="ProtNLM"/>
    </source>
</evidence>
<evidence type="ECO:0000313" key="5">
    <source>
        <dbReference type="EMBL" id="GFP25039.1"/>
    </source>
</evidence>
<evidence type="ECO:0000259" key="4">
    <source>
        <dbReference type="Pfam" id="PF13439"/>
    </source>
</evidence>
<comment type="caution">
    <text evidence="5">The sequence shown here is derived from an EMBL/GenBank/DDBJ whole genome shotgun (WGS) entry which is preliminary data.</text>
</comment>
<dbReference type="GO" id="GO:0009103">
    <property type="term" value="P:lipopolysaccharide biosynthetic process"/>
    <property type="evidence" value="ECO:0007669"/>
    <property type="project" value="TreeGrafter"/>
</dbReference>
<dbReference type="AlphaFoldDB" id="A0A6V8NXP9"/>
<dbReference type="CDD" id="cd03809">
    <property type="entry name" value="GT4_MtfB-like"/>
    <property type="match status" value="1"/>
</dbReference>
<name>A0A6V8NXP9_9ACTN</name>
<dbReference type="Gene3D" id="3.40.50.2000">
    <property type="entry name" value="Glycogen Phosphorylase B"/>
    <property type="match status" value="2"/>
</dbReference>
<dbReference type="InterPro" id="IPR028098">
    <property type="entry name" value="Glyco_trans_4-like_N"/>
</dbReference>
<dbReference type="EMBL" id="BLRX01000034">
    <property type="protein sequence ID" value="GFP25039.1"/>
    <property type="molecule type" value="Genomic_DNA"/>
</dbReference>
<organism evidence="5 6">
    <name type="scientific">Candidatus Hakubella thermalkaliphila</name>
    <dbReference type="NCBI Taxonomy" id="2754717"/>
    <lineage>
        <taxon>Bacteria</taxon>
        <taxon>Bacillati</taxon>
        <taxon>Actinomycetota</taxon>
        <taxon>Actinomycetota incertae sedis</taxon>
        <taxon>Candidatus Hakubellales</taxon>
        <taxon>Candidatus Hakubellaceae</taxon>
        <taxon>Candidatus Hakubella</taxon>
    </lineage>
</organism>
<dbReference type="PANTHER" id="PTHR46401:SF2">
    <property type="entry name" value="GLYCOSYLTRANSFERASE WBBK-RELATED"/>
    <property type="match status" value="1"/>
</dbReference>
<dbReference type="Pfam" id="PF00534">
    <property type="entry name" value="Glycos_transf_1"/>
    <property type="match status" value="1"/>
</dbReference>
<accession>A0A6V8NXP9</accession>
<evidence type="ECO:0000256" key="1">
    <source>
        <dbReference type="ARBA" id="ARBA00022676"/>
    </source>
</evidence>
<sequence length="393" mass="44528">MRIGINGRVLQESISGIPRFTLALVEGLAEPETGCEVHLFLLNRPFAEAWVQERLTSNPRIIQHFSRWSGNSYLSRALWDLVFLGLEAKRHRLDLLYGPSFTVPWIAPCPTVVMIYDLTLSKAPLLSRRPSWLLFKAFHLCVLLPTVTRSAEAIVTCSESTREDLVRDYGVPMARIHVIYGGVEESFRRLEDDGYVNEVLQRLGIRRPYILNPSGMIPRKNQRMLIEAFARFRLLHADRYQLVMTGSNASHYVRQVRQQIKHFGLDQDVLLLPFVQEQELVALYNGAALCVYPSLYEGFGLPVLEAMACGVPVVASSASSLPELVEDAGLLVSPRDEEAWAQAMYSVLSQEYLRRELAARGLQRVRKFTWQRAVERTLQLFRAVLEVGRGGGS</sequence>
<evidence type="ECO:0000313" key="6">
    <source>
        <dbReference type="Proteomes" id="UP000543224"/>
    </source>
</evidence>
<evidence type="ECO:0000256" key="2">
    <source>
        <dbReference type="ARBA" id="ARBA00022679"/>
    </source>
</evidence>
<dbReference type="Pfam" id="PF13439">
    <property type="entry name" value="Glyco_transf_4"/>
    <property type="match status" value="1"/>
</dbReference>
<dbReference type="Proteomes" id="UP000543224">
    <property type="component" value="Unassembled WGS sequence"/>
</dbReference>
<reference evidence="5 6" key="1">
    <citation type="journal article" date="2020" name="Front. Microbiol.">
        <title>Single-cell genomics of novel Actinobacteria with the Wood-Ljungdahl pathway discovered in a serpentinizing system.</title>
        <authorList>
            <person name="Merino N."/>
            <person name="Kawai M."/>
            <person name="Boyd E.S."/>
            <person name="Colman D.R."/>
            <person name="McGlynn S.E."/>
            <person name="Nealson K.H."/>
            <person name="Kurokawa K."/>
            <person name="Hongoh Y."/>
        </authorList>
    </citation>
    <scope>NUCLEOTIDE SEQUENCE [LARGE SCALE GENOMIC DNA]</scope>
    <source>
        <strain evidence="5 6">S25</strain>
    </source>
</reference>
<keyword evidence="2" id="KW-0808">Transferase</keyword>
<dbReference type="PANTHER" id="PTHR46401">
    <property type="entry name" value="GLYCOSYLTRANSFERASE WBBK-RELATED"/>
    <property type="match status" value="1"/>
</dbReference>
<protein>
    <recommendedName>
        <fullName evidence="7">Glycosyltransferase family 1 protein</fullName>
    </recommendedName>
</protein>
<dbReference type="FunFam" id="3.40.50.2000:FF:000119">
    <property type="entry name" value="Glycosyl transferase group 1"/>
    <property type="match status" value="1"/>
</dbReference>
<feature type="domain" description="Glycosyl transferase family 1" evidence="3">
    <location>
        <begin position="207"/>
        <end position="361"/>
    </location>
</feature>
<evidence type="ECO:0000259" key="3">
    <source>
        <dbReference type="Pfam" id="PF00534"/>
    </source>
</evidence>
<keyword evidence="1" id="KW-0328">Glycosyltransferase</keyword>
<dbReference type="GO" id="GO:0016757">
    <property type="term" value="F:glycosyltransferase activity"/>
    <property type="evidence" value="ECO:0007669"/>
    <property type="project" value="UniProtKB-KW"/>
</dbReference>
<gene>
    <name evidence="5" type="ORF">HKBW3S25_00489</name>
</gene>
<proteinExistence type="predicted"/>
<feature type="domain" description="Glycosyltransferase subfamily 4-like N-terminal" evidence="4">
    <location>
        <begin position="15"/>
        <end position="185"/>
    </location>
</feature>